<organism evidence="1 2">
    <name type="scientific">Flavobacterium silvaticum</name>
    <dbReference type="NCBI Taxonomy" id="1852020"/>
    <lineage>
        <taxon>Bacteria</taxon>
        <taxon>Pseudomonadati</taxon>
        <taxon>Bacteroidota</taxon>
        <taxon>Flavobacteriia</taxon>
        <taxon>Flavobacteriales</taxon>
        <taxon>Flavobacteriaceae</taxon>
        <taxon>Flavobacterium</taxon>
    </lineage>
</organism>
<keyword evidence="1" id="KW-0418">Kinase</keyword>
<dbReference type="SUPFAM" id="SSF53067">
    <property type="entry name" value="Actin-like ATPase domain"/>
    <property type="match status" value="1"/>
</dbReference>
<protein>
    <submittedName>
        <fullName evidence="1">Anhydro-N-acetylmuramic acid kinase</fullName>
        <ecNumber evidence="1">2.7.1.170</ecNumber>
    </submittedName>
</protein>
<accession>A0A972FP61</accession>
<gene>
    <name evidence="1" type="ORF">G6047_16570</name>
</gene>
<dbReference type="AlphaFoldDB" id="A0A972FP61"/>
<dbReference type="EMBL" id="JAAMPU010000108">
    <property type="protein sequence ID" value="NMH29656.1"/>
    <property type="molecule type" value="Genomic_DNA"/>
</dbReference>
<dbReference type="Pfam" id="PF03702">
    <property type="entry name" value="AnmK"/>
    <property type="match status" value="1"/>
</dbReference>
<dbReference type="RefSeq" id="WP_169528734.1">
    <property type="nucleotide sequence ID" value="NZ_JAAMPU010000108.1"/>
</dbReference>
<dbReference type="NCBIfam" id="NF007144">
    <property type="entry name" value="PRK09585.2-3"/>
    <property type="match status" value="1"/>
</dbReference>
<keyword evidence="2" id="KW-1185">Reference proteome</keyword>
<dbReference type="GO" id="GO:0016773">
    <property type="term" value="F:phosphotransferase activity, alcohol group as acceptor"/>
    <property type="evidence" value="ECO:0007669"/>
    <property type="project" value="InterPro"/>
</dbReference>
<dbReference type="InterPro" id="IPR043129">
    <property type="entry name" value="ATPase_NBD"/>
</dbReference>
<dbReference type="Proteomes" id="UP000712080">
    <property type="component" value="Unassembled WGS sequence"/>
</dbReference>
<reference evidence="1" key="1">
    <citation type="submission" date="2020-02" db="EMBL/GenBank/DDBJ databases">
        <title>Flavobacterium sp. genome.</title>
        <authorList>
            <person name="Jung H.S."/>
            <person name="Baek J.H."/>
            <person name="Jeon C.O."/>
        </authorList>
    </citation>
    <scope>NUCLEOTIDE SEQUENCE</scope>
    <source>
        <strain evidence="1">SE-s28</strain>
    </source>
</reference>
<proteinExistence type="predicted"/>
<dbReference type="GO" id="GO:0006040">
    <property type="term" value="P:amino sugar metabolic process"/>
    <property type="evidence" value="ECO:0007669"/>
    <property type="project" value="InterPro"/>
</dbReference>
<keyword evidence="1" id="KW-0808">Transferase</keyword>
<dbReference type="InterPro" id="IPR005338">
    <property type="entry name" value="Anhydro_N_Ac-Mur_kinase"/>
</dbReference>
<evidence type="ECO:0000313" key="1">
    <source>
        <dbReference type="EMBL" id="NMH29656.1"/>
    </source>
</evidence>
<dbReference type="PANTHER" id="PTHR30605:SF0">
    <property type="entry name" value="ANHYDRO-N-ACETYLMURAMIC ACID KINASE"/>
    <property type="match status" value="1"/>
</dbReference>
<sequence>MTKDSYRVIGVMSGTSLDGIDMAQLTFTFASGKWHFTIGNAQTVAYPEDWVNRLRNAVNLDLKSIATLDGSYTKLLSSAISKFISDNNLTDIDAICSHGHTVLHQPQNGITIQIGNRPEIALLTNQKIVCDFRVQDVEMGGQGAPLVPIGDRLLFADYNYCLNLGGFSNVSFEDNDRRIAFDISPVNTMLNKYANLVGKDYDDKGQIASVGNIIPELIEKLNSLPYYKTTWPKSLGMEFVNAEIFPLTDHYSADIPDLLHTFCEHIAIQTESALPKKTGKMLITGGGAYHDFLIDRIKHHLPQMEIVIPDKKLLEFKEALIFGLLGILKLRNQNNVLASVTGASQDHSSGRIFLPYD</sequence>
<dbReference type="GO" id="GO:0005524">
    <property type="term" value="F:ATP binding"/>
    <property type="evidence" value="ECO:0007669"/>
    <property type="project" value="InterPro"/>
</dbReference>
<dbReference type="PANTHER" id="PTHR30605">
    <property type="entry name" value="ANHYDRO-N-ACETYLMURAMIC ACID KINASE"/>
    <property type="match status" value="1"/>
</dbReference>
<comment type="caution">
    <text evidence="1">The sequence shown here is derived from an EMBL/GenBank/DDBJ whole genome shotgun (WGS) entry which is preliminary data.</text>
</comment>
<dbReference type="Gene3D" id="3.30.420.40">
    <property type="match status" value="2"/>
</dbReference>
<dbReference type="GO" id="GO:0016301">
    <property type="term" value="F:kinase activity"/>
    <property type="evidence" value="ECO:0007669"/>
    <property type="project" value="UniProtKB-KW"/>
</dbReference>
<name>A0A972FP61_9FLAO</name>
<dbReference type="GO" id="GO:0009254">
    <property type="term" value="P:peptidoglycan turnover"/>
    <property type="evidence" value="ECO:0007669"/>
    <property type="project" value="InterPro"/>
</dbReference>
<dbReference type="EC" id="2.7.1.170" evidence="1"/>
<evidence type="ECO:0000313" key="2">
    <source>
        <dbReference type="Proteomes" id="UP000712080"/>
    </source>
</evidence>